<dbReference type="OrthoDB" id="417078at2759"/>
<dbReference type="PANTHER" id="PTHR11635">
    <property type="entry name" value="CAMP-DEPENDENT PROTEIN KINASE REGULATORY CHAIN"/>
    <property type="match status" value="1"/>
</dbReference>
<dbReference type="GO" id="GO:0034236">
    <property type="term" value="F:protein kinase A catalytic subunit binding"/>
    <property type="evidence" value="ECO:0007669"/>
    <property type="project" value="TreeGrafter"/>
</dbReference>
<evidence type="ECO:0000256" key="1">
    <source>
        <dbReference type="ARBA" id="ARBA00005753"/>
    </source>
</evidence>
<evidence type="ECO:0000256" key="8">
    <source>
        <dbReference type="PIRSR" id="PIRSR000548-1"/>
    </source>
</evidence>
<dbReference type="InterPro" id="IPR000595">
    <property type="entry name" value="cNMP-bd_dom"/>
</dbReference>
<dbReference type="InterPro" id="IPR003117">
    <property type="entry name" value="cAMP_dep_PK_reg_su_I/II_a/b"/>
</dbReference>
<accession>A0A4S2LIQ4</accession>
<dbReference type="PRINTS" id="PR00103">
    <property type="entry name" value="CAMPKINASE"/>
</dbReference>
<evidence type="ECO:0000313" key="11">
    <source>
        <dbReference type="EMBL" id="TGZ63472.1"/>
    </source>
</evidence>
<dbReference type="Proteomes" id="UP000308267">
    <property type="component" value="Unassembled WGS sequence"/>
</dbReference>
<dbReference type="InterPro" id="IPR018488">
    <property type="entry name" value="cNMP-bd_CS"/>
</dbReference>
<evidence type="ECO:0000256" key="7">
    <source>
        <dbReference type="ARBA" id="ARBA00067959"/>
    </source>
</evidence>
<comment type="similarity">
    <text evidence="1">Belongs to the cAMP-dependent kinase regulatory chain family.</text>
</comment>
<dbReference type="SMART" id="SM00100">
    <property type="entry name" value="cNMP"/>
    <property type="match status" value="2"/>
</dbReference>
<dbReference type="InterPro" id="IPR050503">
    <property type="entry name" value="cAMP-dep_PK_reg_su-like"/>
</dbReference>
<dbReference type="InterPro" id="IPR018490">
    <property type="entry name" value="cNMP-bd_dom_sf"/>
</dbReference>
<evidence type="ECO:0000256" key="4">
    <source>
        <dbReference type="ARBA" id="ARBA00022737"/>
    </source>
</evidence>
<dbReference type="SUPFAM" id="SSF47391">
    <property type="entry name" value="Dimerization-anchoring domain of cAMP-dependent PK regulatory subunit"/>
    <property type="match status" value="1"/>
</dbReference>
<dbReference type="PROSITE" id="PS50042">
    <property type="entry name" value="CNMP_BINDING_3"/>
    <property type="match status" value="2"/>
</dbReference>
<evidence type="ECO:0000256" key="3">
    <source>
        <dbReference type="ARBA" id="ARBA00022566"/>
    </source>
</evidence>
<feature type="binding site" evidence="8">
    <location>
        <position position="190"/>
    </location>
    <ligand>
        <name>3',5'-cyclic AMP</name>
        <dbReference type="ChEBI" id="CHEBI:58165"/>
        <label>1</label>
    </ligand>
</feature>
<feature type="binding site" evidence="8">
    <location>
        <position position="199"/>
    </location>
    <ligand>
        <name>3',5'-cyclic AMP</name>
        <dbReference type="ChEBI" id="CHEBI:58165"/>
        <label>1</label>
    </ligand>
</feature>
<dbReference type="STRING" id="147828.A0A4S2LIQ4"/>
<evidence type="ECO:0000256" key="9">
    <source>
        <dbReference type="SAM" id="MobiDB-lite"/>
    </source>
</evidence>
<proteinExistence type="inferred from homology"/>
<evidence type="ECO:0000256" key="2">
    <source>
        <dbReference type="ARBA" id="ARBA00022553"/>
    </source>
</evidence>
<dbReference type="InterPro" id="IPR014710">
    <property type="entry name" value="RmlC-like_jellyroll"/>
</dbReference>
<keyword evidence="12" id="KW-1185">Reference proteome</keyword>
<dbReference type="PROSITE" id="PS00889">
    <property type="entry name" value="CNMP_BINDING_2"/>
    <property type="match status" value="2"/>
</dbReference>
<dbReference type="GO" id="GO:0030552">
    <property type="term" value="F:cAMP binding"/>
    <property type="evidence" value="ECO:0007669"/>
    <property type="project" value="UniProtKB-KW"/>
</dbReference>
<evidence type="ECO:0000256" key="6">
    <source>
        <dbReference type="ARBA" id="ARBA00023149"/>
    </source>
</evidence>
<dbReference type="PANTHER" id="PTHR11635:SF152">
    <property type="entry name" value="CAMP-DEPENDENT PROTEIN KINASE TYPE I REGULATORY SUBUNIT-RELATED"/>
    <property type="match status" value="1"/>
</dbReference>
<feature type="compositionally biased region" description="Basic and acidic residues" evidence="9">
    <location>
        <begin position="48"/>
        <end position="59"/>
    </location>
</feature>
<feature type="binding site" evidence="8">
    <location>
        <position position="323"/>
    </location>
    <ligand>
        <name>3',5'-cyclic AMP</name>
        <dbReference type="ChEBI" id="CHEBI:58165"/>
        <label>2</label>
    </ligand>
</feature>
<keyword evidence="4" id="KW-0677">Repeat</keyword>
<evidence type="ECO:0000256" key="5">
    <source>
        <dbReference type="ARBA" id="ARBA00022741"/>
    </source>
</evidence>
<dbReference type="InterPro" id="IPR012198">
    <property type="entry name" value="cAMP_dep_PK_reg_su"/>
</dbReference>
<keyword evidence="3 8" id="KW-0116">cAMP-binding</keyword>
<name>A0A4S2LIQ4_OPIFE</name>
<dbReference type="Gene3D" id="2.60.120.10">
    <property type="entry name" value="Jelly Rolls"/>
    <property type="match status" value="2"/>
</dbReference>
<feature type="binding site" evidence="8">
    <location>
        <position position="314"/>
    </location>
    <ligand>
        <name>3',5'-cyclic AMP</name>
        <dbReference type="ChEBI" id="CHEBI:58165"/>
        <label>2</label>
    </ligand>
</feature>
<dbReference type="PROSITE" id="PS00888">
    <property type="entry name" value="CNMP_BINDING_1"/>
    <property type="match status" value="1"/>
</dbReference>
<reference evidence="11 12" key="1">
    <citation type="journal article" date="2019" name="BMC Genomics">
        <title>New insights from Opisthorchis felineus genome: update on genomics of the epidemiologically important liver flukes.</title>
        <authorList>
            <person name="Ershov N.I."/>
            <person name="Mordvinov V.A."/>
            <person name="Prokhortchouk E.B."/>
            <person name="Pakharukova M.Y."/>
            <person name="Gunbin K.V."/>
            <person name="Ustyantsev K."/>
            <person name="Genaev M.A."/>
            <person name="Blinov A.G."/>
            <person name="Mazur A."/>
            <person name="Boulygina E."/>
            <person name="Tsygankova S."/>
            <person name="Khrameeva E."/>
            <person name="Chekanov N."/>
            <person name="Fan G."/>
            <person name="Xiao A."/>
            <person name="Zhang H."/>
            <person name="Xu X."/>
            <person name="Yang H."/>
            <person name="Solovyev V."/>
            <person name="Lee S.M."/>
            <person name="Liu X."/>
            <person name="Afonnikov D.A."/>
            <person name="Skryabin K.G."/>
        </authorList>
    </citation>
    <scope>NUCLEOTIDE SEQUENCE [LARGE SCALE GENOMIC DNA]</scope>
    <source>
        <strain evidence="11">AK-0245</strain>
        <tissue evidence="11">Whole organism</tissue>
    </source>
</reference>
<dbReference type="FunFam" id="2.60.120.10:FF:000017">
    <property type="entry name" value="cAMP-dependent protein kinase type II regulatory subunit"/>
    <property type="match status" value="1"/>
</dbReference>
<dbReference type="FunFam" id="2.60.120.10:FF:000108">
    <property type="entry name" value="cAMP-dependent protein kinase type II regulatory subunit"/>
    <property type="match status" value="1"/>
</dbReference>
<dbReference type="GO" id="GO:0004862">
    <property type="term" value="F:cAMP-dependent protein kinase inhibitor activity"/>
    <property type="evidence" value="ECO:0007669"/>
    <property type="project" value="TreeGrafter"/>
</dbReference>
<organism evidence="11 12">
    <name type="scientific">Opisthorchis felineus</name>
    <dbReference type="NCBI Taxonomy" id="147828"/>
    <lineage>
        <taxon>Eukaryota</taxon>
        <taxon>Metazoa</taxon>
        <taxon>Spiralia</taxon>
        <taxon>Lophotrochozoa</taxon>
        <taxon>Platyhelminthes</taxon>
        <taxon>Trematoda</taxon>
        <taxon>Digenea</taxon>
        <taxon>Opisthorchiida</taxon>
        <taxon>Opisthorchiata</taxon>
        <taxon>Opisthorchiidae</taxon>
        <taxon>Opisthorchis</taxon>
    </lineage>
</organism>
<dbReference type="GO" id="GO:0005829">
    <property type="term" value="C:cytosol"/>
    <property type="evidence" value="ECO:0007669"/>
    <property type="project" value="TreeGrafter"/>
</dbReference>
<dbReference type="Pfam" id="PF02197">
    <property type="entry name" value="RIIa"/>
    <property type="match status" value="1"/>
</dbReference>
<keyword evidence="2" id="KW-0597">Phosphoprotein</keyword>
<sequence length="380" mass="42831">MNTTSAAAKITVPPGLRELLQELTVHLLRERPEDLVQASIDFLTMKKASSDDRTNKGAESEEDEDAEPMPMPPRREARRAAVAAESYDPEKDDGSTAVKVVHPKTEEQRQRLNQATKDILLFRCLDDDQMQDVIDAMFERRVKAGEKVITLGEDGDNFYVIEKGVYDIIVKIDGQEKKVGQYDNKGSFGELALMYNTPRAATIQATEDGVVWAMTREVFRGIVLKKAFEKRRMYEELLNQVPILESLSAYERMNVADALKTRIYNDGDQILKQGDPGDEMFFIEDGEVRIMMKRVGESEEKEVAKIEKGGYFGELALLTSHPRAASAYAVGRTKLAVLDVGSFERLLGPCLNILRRNIDGYEEKLKSVFGSLEKVPELRQ</sequence>
<gene>
    <name evidence="11" type="ORF">CRM22_006915</name>
</gene>
<evidence type="ECO:0000259" key="10">
    <source>
        <dbReference type="PROSITE" id="PS50042"/>
    </source>
</evidence>
<keyword evidence="6 8" id="KW-0114">cAMP</keyword>
<protein>
    <recommendedName>
        <fullName evidence="7">cAMP-dependent protein kinase type II regulatory subunit</fullName>
    </recommendedName>
</protein>
<dbReference type="GO" id="GO:0005952">
    <property type="term" value="C:cAMP-dependent protein kinase complex"/>
    <property type="evidence" value="ECO:0007669"/>
    <property type="project" value="InterPro"/>
</dbReference>
<evidence type="ECO:0000313" key="12">
    <source>
        <dbReference type="Proteomes" id="UP000308267"/>
    </source>
</evidence>
<feature type="domain" description="Cyclic nucleotide-binding" evidence="10">
    <location>
        <begin position="243"/>
        <end position="364"/>
    </location>
</feature>
<dbReference type="CDD" id="cd00038">
    <property type="entry name" value="CAP_ED"/>
    <property type="match status" value="2"/>
</dbReference>
<dbReference type="Pfam" id="PF00027">
    <property type="entry name" value="cNMP_binding"/>
    <property type="match status" value="2"/>
</dbReference>
<feature type="domain" description="Cyclic nucleotide-binding" evidence="10">
    <location>
        <begin position="121"/>
        <end position="240"/>
    </location>
</feature>
<dbReference type="AlphaFoldDB" id="A0A4S2LIQ4"/>
<keyword evidence="5 8" id="KW-0547">Nucleotide-binding</keyword>
<feature type="region of interest" description="Disordered" evidence="9">
    <location>
        <begin position="43"/>
        <end position="96"/>
    </location>
</feature>
<dbReference type="EMBL" id="SJOL01007155">
    <property type="protein sequence ID" value="TGZ63472.1"/>
    <property type="molecule type" value="Genomic_DNA"/>
</dbReference>
<dbReference type="Gene3D" id="1.20.890.10">
    <property type="entry name" value="cAMP-dependent protein kinase regulatory subunit, dimerization-anchoring domain"/>
    <property type="match status" value="1"/>
</dbReference>
<comment type="caution">
    <text evidence="11">The sequence shown here is derived from an EMBL/GenBank/DDBJ whole genome shotgun (WGS) entry which is preliminary data.</text>
</comment>
<dbReference type="PIRSF" id="PIRSF000548">
    <property type="entry name" value="PK_regulatory"/>
    <property type="match status" value="1"/>
</dbReference>
<dbReference type="SUPFAM" id="SSF51206">
    <property type="entry name" value="cAMP-binding domain-like"/>
    <property type="match status" value="2"/>
</dbReference>